<accession>A0ABX6AT95</accession>
<dbReference type="RefSeq" id="WP_055605522.1">
    <property type="nucleotide sequence ID" value="NZ_CP023697.1"/>
</dbReference>
<dbReference type="GeneID" id="95533691"/>
<dbReference type="SUPFAM" id="SSF56349">
    <property type="entry name" value="DNA breaking-rejoining enzymes"/>
    <property type="match status" value="1"/>
</dbReference>
<dbReference type="InterPro" id="IPR011010">
    <property type="entry name" value="DNA_brk_join_enz"/>
</dbReference>
<organism evidence="2 3">
    <name type="scientific">Streptomyces prasinus</name>
    <dbReference type="NCBI Taxonomy" id="67345"/>
    <lineage>
        <taxon>Bacteria</taxon>
        <taxon>Bacillati</taxon>
        <taxon>Actinomycetota</taxon>
        <taxon>Actinomycetes</taxon>
        <taxon>Kitasatosporales</taxon>
        <taxon>Streptomycetaceae</taxon>
        <taxon>Streptomyces</taxon>
    </lineage>
</organism>
<name>A0ABX6AT95_9ACTN</name>
<gene>
    <name evidence="2" type="ORF">CP972_03735</name>
</gene>
<evidence type="ECO:0000313" key="2">
    <source>
        <dbReference type="EMBL" id="QEV04926.1"/>
    </source>
</evidence>
<evidence type="ECO:0000256" key="1">
    <source>
        <dbReference type="ARBA" id="ARBA00023172"/>
    </source>
</evidence>
<proteinExistence type="predicted"/>
<dbReference type="InterPro" id="IPR013762">
    <property type="entry name" value="Integrase-like_cat_sf"/>
</dbReference>
<keyword evidence="1" id="KW-0233">DNA recombination</keyword>
<dbReference type="EMBL" id="CP023697">
    <property type="protein sequence ID" value="QEV04926.1"/>
    <property type="molecule type" value="Genomic_DNA"/>
</dbReference>
<keyword evidence="3" id="KW-1185">Reference proteome</keyword>
<reference evidence="2 3" key="1">
    <citation type="submission" date="2017-09" db="EMBL/GenBank/DDBJ databases">
        <authorList>
            <person name="Lee N."/>
            <person name="Cho B.-K."/>
        </authorList>
    </citation>
    <scope>NUCLEOTIDE SEQUENCE [LARGE SCALE GENOMIC DNA]</scope>
    <source>
        <strain evidence="2 3">ATCC 13879</strain>
    </source>
</reference>
<dbReference type="Proteomes" id="UP000326041">
    <property type="component" value="Chromosome"/>
</dbReference>
<sequence length="804" mass="88258">MNGYAEEVLADPVGMVVRLVGNVERHLDADRVREIVCTVMRERAGRRRLAQALHNDPSLLRTGRPPAPFCVARLLMALREAGAQDIALPRCGECGRGRPYVGSRTGGRWGCSPCFDKPAVCAGCRQQRRVVSRDRNGDPRCAKCPDTNGDPLAELTRLVTAVDPLLTADTVRSALERATVRTAGRRRLAWAVIAQPDLLTGAGYDAPTPAVLRFISELVQAGATTVVNPACFRCQEVKALSKLLDGKRVCRNCFARNSAVPCIRCGAIREPAARDAEGHPLCPNCLVSDPVNLEECCGCGRRQKVAVRLPDGPRCANCRPRTATQCGICGRTAACEISRVTDEPWCNRCQLRWTPCSSCGTVDHVRGGSWDAPLCAKCTNPDPDFWGRCPVCRTTWQLSTRPCQRCTLDQLVRDLLGGNTGTVRQDLVPLYEALSGAERPTSTMFWLSGSKVSILLQQIGCDERPVTHETLDELPASKVLAHLRSVMVATGALPARDERLVALEGWITAAVHARADPTERRILHGYASWHHLRRLRRRLGNEHTTHLQALNVRCHVTAAANFLDWLAGNGLTLSDCTQPDLERWTSDADASYRDETGHFVRWSVQHHHARGLTYGTTRWTGPLSTIDSEKRWSDARRLLHDDALPTPDRVAGLLLVLYAQKIATISQLTVDDVHLDNDTVAITFGTSPVVLPEPLAALVRELVATRRGKAKIGTPEDVPWLFPGGRPGHPLGDDRIGQRLHKIGIRPRQDRSTALFTLAAELPAAILARVLGVHIQVAVQWQKASAGDWASYAADVSRRVPENQ</sequence>
<evidence type="ECO:0000313" key="3">
    <source>
        <dbReference type="Proteomes" id="UP000326041"/>
    </source>
</evidence>
<dbReference type="Gene3D" id="1.10.443.10">
    <property type="entry name" value="Intergrase catalytic core"/>
    <property type="match status" value="1"/>
</dbReference>
<protein>
    <submittedName>
        <fullName evidence="2">Site-specific integrase</fullName>
    </submittedName>
</protein>